<evidence type="ECO:0000256" key="1">
    <source>
        <dbReference type="ARBA" id="ARBA00006347"/>
    </source>
</evidence>
<reference evidence="4" key="1">
    <citation type="submission" date="2025-08" db="UniProtKB">
        <authorList>
            <consortium name="RefSeq"/>
        </authorList>
    </citation>
    <scope>IDENTIFICATION</scope>
</reference>
<comment type="similarity">
    <text evidence="1">Belongs to the protein disulfide isomerase family.</text>
</comment>
<keyword evidence="3" id="KW-1185">Reference proteome</keyword>
<gene>
    <name evidence="4" type="primary">LOC106800263</name>
</gene>
<evidence type="ECO:0000313" key="3">
    <source>
        <dbReference type="Proteomes" id="UP000694910"/>
    </source>
</evidence>
<proteinExistence type="inferred from homology"/>
<accession>A0ABM1C6Z6</accession>
<dbReference type="Gene3D" id="3.40.30.10">
    <property type="entry name" value="Glutaredoxin"/>
    <property type="match status" value="1"/>
</dbReference>
<evidence type="ECO:0000259" key="2">
    <source>
        <dbReference type="Pfam" id="PF00085"/>
    </source>
</evidence>
<dbReference type="SUPFAM" id="SSF52833">
    <property type="entry name" value="Thioredoxin-like"/>
    <property type="match status" value="1"/>
</dbReference>
<sequence>MSNGPSLPDAPWSEKCRALFPVLEELGRKYQNHSTVTIAKIDITANDIQLMNLDRYPFFRLFPTDSQQAVPYKGEHTMKGFSDFLESQIKTRIEDEDEVRQNSSTLGYSVPHKVIKTSMD</sequence>
<organism evidence="3 4">
    <name type="scientific">Ceratotherium simum simum</name>
    <name type="common">Southern white rhinoceros</name>
    <dbReference type="NCBI Taxonomy" id="73337"/>
    <lineage>
        <taxon>Eukaryota</taxon>
        <taxon>Metazoa</taxon>
        <taxon>Chordata</taxon>
        <taxon>Craniata</taxon>
        <taxon>Vertebrata</taxon>
        <taxon>Euteleostomi</taxon>
        <taxon>Mammalia</taxon>
        <taxon>Eutheria</taxon>
        <taxon>Laurasiatheria</taxon>
        <taxon>Perissodactyla</taxon>
        <taxon>Rhinocerotidae</taxon>
        <taxon>Ceratotherium</taxon>
    </lineage>
</organism>
<evidence type="ECO:0000313" key="4">
    <source>
        <dbReference type="RefSeq" id="XP_014635327.1"/>
    </source>
</evidence>
<dbReference type="GeneID" id="106800263"/>
<dbReference type="PANTHER" id="PTHR18929">
    <property type="entry name" value="PROTEIN DISULFIDE ISOMERASE"/>
    <property type="match status" value="1"/>
</dbReference>
<feature type="domain" description="Thioredoxin" evidence="2">
    <location>
        <begin position="10"/>
        <end position="86"/>
    </location>
</feature>
<dbReference type="PANTHER" id="PTHR18929:SF58">
    <property type="entry name" value="PROTEIN DISULFIDE-ISOMERASE-LIKE PROTEIN OF THE TESTIS"/>
    <property type="match status" value="1"/>
</dbReference>
<dbReference type="InterPro" id="IPR013766">
    <property type="entry name" value="Thioredoxin_domain"/>
</dbReference>
<dbReference type="Proteomes" id="UP000694910">
    <property type="component" value="Unplaced"/>
</dbReference>
<protein>
    <submittedName>
        <fullName evidence="4">Protein disulfide-isomerase-like protein of the testis</fullName>
    </submittedName>
</protein>
<dbReference type="InterPro" id="IPR036249">
    <property type="entry name" value="Thioredoxin-like_sf"/>
</dbReference>
<dbReference type="Pfam" id="PF00085">
    <property type="entry name" value="Thioredoxin"/>
    <property type="match status" value="1"/>
</dbReference>
<dbReference type="RefSeq" id="XP_014635327.1">
    <property type="nucleotide sequence ID" value="XM_014779841.1"/>
</dbReference>
<name>A0ABM1C6Z6_CERSS</name>